<evidence type="ECO:0000256" key="11">
    <source>
        <dbReference type="HAMAP-Rule" id="MF_01479"/>
    </source>
</evidence>
<evidence type="ECO:0000256" key="1">
    <source>
        <dbReference type="ARBA" id="ARBA00004496"/>
    </source>
</evidence>
<feature type="domain" description="4Fe-4S Wbl-type" evidence="12">
    <location>
        <begin position="15"/>
        <end position="71"/>
    </location>
</feature>
<evidence type="ECO:0000256" key="2">
    <source>
        <dbReference type="ARBA" id="ARBA00006597"/>
    </source>
</evidence>
<accession>A0A3N2BDT5</accession>
<comment type="cofactor">
    <cofactor evidence="11">
        <name>[4Fe-4S] cluster</name>
        <dbReference type="ChEBI" id="CHEBI:49883"/>
    </cofactor>
    <text evidence="11">Binds 1 [4Fe-4S] cluster per subunit. Following nitrosylation of the [4Fe-4S] cluster binds 1 [4Fe-8(NO)] cluster per subunit.</text>
</comment>
<dbReference type="AlphaFoldDB" id="A0A3N2BDT5"/>
<sequence>MTALVTDQPWAVRAACAAKEPDTLFVRGAEQKSVRQLCLTCPVRLQCLTEALSSEEPFGVWGGLTERERRALIKEYPGVSDWWEWLRDSQDEVAEELRSPEPPKVIGRLRARRRAEGQYDVKSLRSAS</sequence>
<feature type="binding site" evidence="11">
    <location>
        <position position="16"/>
    </location>
    <ligand>
        <name>[4Fe-4S] cluster</name>
        <dbReference type="ChEBI" id="CHEBI:49883"/>
    </ligand>
</feature>
<evidence type="ECO:0000313" key="14">
    <source>
        <dbReference type="Proteomes" id="UP000280668"/>
    </source>
</evidence>
<keyword evidence="11" id="KW-0963">Cytoplasm</keyword>
<dbReference type="GO" id="GO:0051539">
    <property type="term" value="F:4 iron, 4 sulfur cluster binding"/>
    <property type="evidence" value="ECO:0007669"/>
    <property type="project" value="UniProtKB-UniRule"/>
</dbReference>
<keyword evidence="10 11" id="KW-0804">Transcription</keyword>
<feature type="binding site" evidence="11">
    <location>
        <position position="38"/>
    </location>
    <ligand>
        <name>[4Fe-4S] cluster</name>
        <dbReference type="ChEBI" id="CHEBI:49883"/>
    </ligand>
</feature>
<dbReference type="InterPro" id="IPR003482">
    <property type="entry name" value="Whib"/>
</dbReference>
<comment type="subcellular location">
    <subcellularLocation>
        <location evidence="1 11">Cytoplasm</location>
    </subcellularLocation>
</comment>
<dbReference type="InterPro" id="IPR034768">
    <property type="entry name" value="4FE4S_WBL"/>
</dbReference>
<comment type="PTM">
    <text evidence="11">Upon Fe-S cluster removal intramolecular disulfide bonds are formed.</text>
</comment>
<dbReference type="Pfam" id="PF02467">
    <property type="entry name" value="Whib"/>
    <property type="match status" value="1"/>
</dbReference>
<feature type="binding site" evidence="11">
    <location>
        <position position="41"/>
    </location>
    <ligand>
        <name>[4Fe-4S] cluster</name>
        <dbReference type="ChEBI" id="CHEBI:49883"/>
    </ligand>
</feature>
<evidence type="ECO:0000259" key="12">
    <source>
        <dbReference type="PROSITE" id="PS51674"/>
    </source>
</evidence>
<evidence type="ECO:0000256" key="6">
    <source>
        <dbReference type="ARBA" id="ARBA00023014"/>
    </source>
</evidence>
<keyword evidence="3 11" id="KW-0004">4Fe-4S</keyword>
<keyword evidence="8 11" id="KW-0238">DNA-binding</keyword>
<dbReference type="OrthoDB" id="4228525at2"/>
<dbReference type="RefSeq" id="WP_123303646.1">
    <property type="nucleotide sequence ID" value="NZ_RKHK01000001.1"/>
</dbReference>
<evidence type="ECO:0000256" key="10">
    <source>
        <dbReference type="ARBA" id="ARBA00023163"/>
    </source>
</evidence>
<comment type="PTM">
    <text evidence="11">The Fe-S cluster can be nitrosylated by nitric oxide (NO).</text>
</comment>
<keyword evidence="6 11" id="KW-0411">Iron-sulfur</keyword>
<feature type="binding site" evidence="11">
    <location>
        <position position="47"/>
    </location>
    <ligand>
        <name>[4Fe-4S] cluster</name>
        <dbReference type="ChEBI" id="CHEBI:49883"/>
    </ligand>
</feature>
<dbReference type="PANTHER" id="PTHR38839:SF7">
    <property type="entry name" value="TRANSCRIPTIONAL REGULATOR WHIB4"/>
    <property type="match status" value="1"/>
</dbReference>
<reference evidence="13 14" key="1">
    <citation type="submission" date="2018-11" db="EMBL/GenBank/DDBJ databases">
        <title>Sequencing the genomes of 1000 actinobacteria strains.</title>
        <authorList>
            <person name="Klenk H.-P."/>
        </authorList>
    </citation>
    <scope>NUCLEOTIDE SEQUENCE [LARGE SCALE GENOMIC DNA]</scope>
    <source>
        <strain evidence="13 14">DSM 11294</strain>
    </source>
</reference>
<keyword evidence="7 11" id="KW-0805">Transcription regulation</keyword>
<evidence type="ECO:0000256" key="4">
    <source>
        <dbReference type="ARBA" id="ARBA00022723"/>
    </source>
</evidence>
<evidence type="ECO:0000313" key="13">
    <source>
        <dbReference type="EMBL" id="ROR73194.1"/>
    </source>
</evidence>
<keyword evidence="4 11" id="KW-0479">Metal-binding</keyword>
<organism evidence="13 14">
    <name type="scientific">Bogoriella caseilytica</name>
    <dbReference type="NCBI Taxonomy" id="56055"/>
    <lineage>
        <taxon>Bacteria</taxon>
        <taxon>Bacillati</taxon>
        <taxon>Actinomycetota</taxon>
        <taxon>Actinomycetes</taxon>
        <taxon>Micrococcales</taxon>
        <taxon>Bogoriellaceae</taxon>
        <taxon>Bogoriella</taxon>
    </lineage>
</organism>
<comment type="similarity">
    <text evidence="2 11">Belongs to the WhiB family.</text>
</comment>
<evidence type="ECO:0000256" key="9">
    <source>
        <dbReference type="ARBA" id="ARBA00023157"/>
    </source>
</evidence>
<dbReference type="GO" id="GO:0045892">
    <property type="term" value="P:negative regulation of DNA-templated transcription"/>
    <property type="evidence" value="ECO:0007669"/>
    <property type="project" value="TreeGrafter"/>
</dbReference>
<dbReference type="GO" id="GO:0003677">
    <property type="term" value="F:DNA binding"/>
    <property type="evidence" value="ECO:0007669"/>
    <property type="project" value="UniProtKB-UniRule"/>
</dbReference>
<keyword evidence="14" id="KW-1185">Reference proteome</keyword>
<dbReference type="EMBL" id="RKHK01000001">
    <property type="protein sequence ID" value="ROR73194.1"/>
    <property type="molecule type" value="Genomic_DNA"/>
</dbReference>
<gene>
    <name evidence="11" type="primary">whiB</name>
    <name evidence="13" type="ORF">EDD31_1566</name>
</gene>
<dbReference type="GO" id="GO:0045454">
    <property type="term" value="P:cell redox homeostasis"/>
    <property type="evidence" value="ECO:0007669"/>
    <property type="project" value="TreeGrafter"/>
</dbReference>
<keyword evidence="5 11" id="KW-0408">Iron</keyword>
<dbReference type="PANTHER" id="PTHR38839">
    <property type="entry name" value="TRANSCRIPTIONAL REGULATOR WHID-RELATED"/>
    <property type="match status" value="1"/>
</dbReference>
<proteinExistence type="inferred from homology"/>
<evidence type="ECO:0000256" key="3">
    <source>
        <dbReference type="ARBA" id="ARBA00022485"/>
    </source>
</evidence>
<protein>
    <recommendedName>
        <fullName evidence="11">Transcriptional regulator WhiB</fullName>
    </recommendedName>
</protein>
<name>A0A3N2BDT5_9MICO</name>
<evidence type="ECO:0000256" key="7">
    <source>
        <dbReference type="ARBA" id="ARBA00023015"/>
    </source>
</evidence>
<comment type="function">
    <text evidence="11">Acts as a transcriptional regulator. Probably redox-responsive. The apo- but not holo-form probably binds DNA.</text>
</comment>
<comment type="caution">
    <text evidence="13">The sequence shown here is derived from an EMBL/GenBank/DDBJ whole genome shotgun (WGS) entry which is preliminary data.</text>
</comment>
<dbReference type="HAMAP" id="MF_01479">
    <property type="entry name" value="WhiB"/>
    <property type="match status" value="1"/>
</dbReference>
<dbReference type="GO" id="GO:0005737">
    <property type="term" value="C:cytoplasm"/>
    <property type="evidence" value="ECO:0007669"/>
    <property type="project" value="UniProtKB-SubCell"/>
</dbReference>
<dbReference type="GO" id="GO:0047134">
    <property type="term" value="F:protein-disulfide reductase [NAD(P)H] activity"/>
    <property type="evidence" value="ECO:0007669"/>
    <property type="project" value="TreeGrafter"/>
</dbReference>
<dbReference type="PROSITE" id="PS51674">
    <property type="entry name" value="4FE4S_WBL"/>
    <property type="match status" value="1"/>
</dbReference>
<dbReference type="Proteomes" id="UP000280668">
    <property type="component" value="Unassembled WGS sequence"/>
</dbReference>
<evidence type="ECO:0000256" key="5">
    <source>
        <dbReference type="ARBA" id="ARBA00023004"/>
    </source>
</evidence>
<evidence type="ECO:0000256" key="8">
    <source>
        <dbReference type="ARBA" id="ARBA00023125"/>
    </source>
</evidence>
<dbReference type="GO" id="GO:0035731">
    <property type="term" value="F:dinitrosyl-iron complex binding"/>
    <property type="evidence" value="ECO:0007669"/>
    <property type="project" value="UniProtKB-UniRule"/>
</dbReference>
<keyword evidence="9 11" id="KW-1015">Disulfide bond</keyword>
<dbReference type="GO" id="GO:0046872">
    <property type="term" value="F:metal ion binding"/>
    <property type="evidence" value="ECO:0007669"/>
    <property type="project" value="UniProtKB-KW"/>
</dbReference>